<reference evidence="2" key="1">
    <citation type="journal article" date="2013" name="Science">
        <title>The Amborella genome and the evolution of flowering plants.</title>
        <authorList>
            <consortium name="Amborella Genome Project"/>
        </authorList>
    </citation>
    <scope>NUCLEOTIDE SEQUENCE [LARGE SCALE GENOMIC DNA]</scope>
</reference>
<organism evidence="1 2">
    <name type="scientific">Amborella trichopoda</name>
    <dbReference type="NCBI Taxonomy" id="13333"/>
    <lineage>
        <taxon>Eukaryota</taxon>
        <taxon>Viridiplantae</taxon>
        <taxon>Streptophyta</taxon>
        <taxon>Embryophyta</taxon>
        <taxon>Tracheophyta</taxon>
        <taxon>Spermatophyta</taxon>
        <taxon>Magnoliopsida</taxon>
        <taxon>Amborellales</taxon>
        <taxon>Amborellaceae</taxon>
        <taxon>Amborella</taxon>
    </lineage>
</organism>
<sequence>MPNQGNLLSYCSSPVKAHHEIARPQKKYKPKCRIEYRKCWTALRQIKRQLPDRDMDVPDRANKLPDPLFRVPSHRQITLRNVNFLLNSIFVKKNYDFLT</sequence>
<protein>
    <submittedName>
        <fullName evidence="1">Uncharacterized protein</fullName>
    </submittedName>
</protein>
<dbReference type="Gramene" id="ERM97085">
    <property type="protein sequence ID" value="ERM97085"/>
    <property type="gene ID" value="AMTR_s00122p00131770"/>
</dbReference>
<evidence type="ECO:0000313" key="2">
    <source>
        <dbReference type="Proteomes" id="UP000017836"/>
    </source>
</evidence>
<name>W1NPS6_AMBTC</name>
<dbReference type="Proteomes" id="UP000017836">
    <property type="component" value="Unassembled WGS sequence"/>
</dbReference>
<keyword evidence="2" id="KW-1185">Reference proteome</keyword>
<dbReference type="AlphaFoldDB" id="W1NPS6"/>
<dbReference type="HOGENOM" id="CLU_2323588_0_0_1"/>
<gene>
    <name evidence="1" type="ORF">AMTR_s00122p00131770</name>
</gene>
<proteinExistence type="predicted"/>
<dbReference type="EMBL" id="KI396610">
    <property type="protein sequence ID" value="ERM97085.1"/>
    <property type="molecule type" value="Genomic_DNA"/>
</dbReference>
<evidence type="ECO:0000313" key="1">
    <source>
        <dbReference type="EMBL" id="ERM97085.1"/>
    </source>
</evidence>
<accession>W1NPS6</accession>